<evidence type="ECO:0000313" key="3">
    <source>
        <dbReference type="EMBL" id="GAA2420196.1"/>
    </source>
</evidence>
<dbReference type="Proteomes" id="UP001499986">
    <property type="component" value="Unassembled WGS sequence"/>
</dbReference>
<name>A0ABN3J208_9ACTN</name>
<feature type="region of interest" description="Disordered" evidence="1">
    <location>
        <begin position="1"/>
        <end position="168"/>
    </location>
</feature>
<dbReference type="EMBL" id="BAAASE010000012">
    <property type="protein sequence ID" value="GAA2420196.1"/>
    <property type="molecule type" value="Genomic_DNA"/>
</dbReference>
<accession>A0ABN3J208</accession>
<evidence type="ECO:0000313" key="4">
    <source>
        <dbReference type="Proteomes" id="UP001499986"/>
    </source>
</evidence>
<feature type="compositionally biased region" description="Basic and acidic residues" evidence="1">
    <location>
        <begin position="100"/>
        <end position="112"/>
    </location>
</feature>
<keyword evidence="4" id="KW-1185">Reference proteome</keyword>
<evidence type="ECO:0000256" key="1">
    <source>
        <dbReference type="SAM" id="MobiDB-lite"/>
    </source>
</evidence>
<gene>
    <name evidence="3" type="ORF">GCM10010255_70460</name>
</gene>
<proteinExistence type="predicted"/>
<feature type="compositionally biased region" description="Acidic residues" evidence="1">
    <location>
        <begin position="189"/>
        <end position="200"/>
    </location>
</feature>
<reference evidence="3 4" key="1">
    <citation type="journal article" date="2019" name="Int. J. Syst. Evol. Microbiol.">
        <title>The Global Catalogue of Microorganisms (GCM) 10K type strain sequencing project: providing services to taxonomists for standard genome sequencing and annotation.</title>
        <authorList>
            <consortium name="The Broad Institute Genomics Platform"/>
            <consortium name="The Broad Institute Genome Sequencing Center for Infectious Disease"/>
            <person name="Wu L."/>
            <person name="Ma J."/>
        </authorList>
    </citation>
    <scope>NUCLEOTIDE SEQUENCE [LARGE SCALE GENOMIC DNA]</scope>
    <source>
        <strain evidence="3 4">JCM 4358</strain>
    </source>
</reference>
<protein>
    <submittedName>
        <fullName evidence="3">DUF5709 domain-containing protein</fullName>
    </submittedName>
</protein>
<dbReference type="Pfam" id="PF18970">
    <property type="entry name" value="DUF5709"/>
    <property type="match status" value="1"/>
</dbReference>
<feature type="compositionally biased region" description="Basic and acidic residues" evidence="1">
    <location>
        <begin position="15"/>
        <end position="31"/>
    </location>
</feature>
<organism evidence="3 4">
    <name type="scientific">Streptomyces coeruleofuscus</name>
    <dbReference type="NCBI Taxonomy" id="66879"/>
    <lineage>
        <taxon>Bacteria</taxon>
        <taxon>Bacillati</taxon>
        <taxon>Actinomycetota</taxon>
        <taxon>Actinomycetes</taxon>
        <taxon>Kitasatosporales</taxon>
        <taxon>Streptomycetaceae</taxon>
        <taxon>Streptomyces</taxon>
    </lineage>
</organism>
<comment type="caution">
    <text evidence="3">The sequence shown here is derived from an EMBL/GenBank/DDBJ whole genome shotgun (WGS) entry which is preliminary data.</text>
</comment>
<feature type="region of interest" description="Disordered" evidence="1">
    <location>
        <begin position="180"/>
        <end position="200"/>
    </location>
</feature>
<dbReference type="InterPro" id="IPR043763">
    <property type="entry name" value="DUF5709"/>
</dbReference>
<evidence type="ECO:0000259" key="2">
    <source>
        <dbReference type="Pfam" id="PF18970"/>
    </source>
</evidence>
<sequence length="200" mass="21162">MTWPGVRARVTGNAERARETNESTQRDREAEVMGTEPMRPEPMADDAYQPTGSNEEQEDAAPLDLQDAVDERTYDDTLDEGYSPPEKPLGVTKRGTTAAEQHEGETLDERLSQEVPEVSPEPAGDGVGDSPDSDGEPVDPEAGTARAGRLVAPDEGAHPDTTKETVATDVGIDGGAAGAEEAAVHVVEDDGDLPEGDDRV</sequence>
<feature type="domain" description="DUF5709" evidence="2">
    <location>
        <begin position="141"/>
        <end position="189"/>
    </location>
</feature>